<dbReference type="InterPro" id="IPR043538">
    <property type="entry name" value="XYLT"/>
</dbReference>
<dbReference type="UniPathway" id="UPA00756"/>
<comment type="pathway">
    <text evidence="3">Glycan metabolism; chondroitin sulfate biosynthesis.</text>
</comment>
<dbReference type="GO" id="GO:0030158">
    <property type="term" value="F:protein xylosyltransferase activity"/>
    <property type="evidence" value="ECO:0007669"/>
    <property type="project" value="UniProtKB-EC"/>
</dbReference>
<keyword evidence="22" id="KW-1185">Reference proteome</keyword>
<evidence type="ECO:0000256" key="17">
    <source>
        <dbReference type="ARBA" id="ARBA00032285"/>
    </source>
</evidence>
<keyword evidence="15" id="KW-0325">Glycoprotein</keyword>
<dbReference type="AlphaFoldDB" id="A0A4W5Q0Q9"/>
<evidence type="ECO:0000256" key="3">
    <source>
        <dbReference type="ARBA" id="ARBA00004840"/>
    </source>
</evidence>
<sequence length="739" mass="84545">QTACLPASQQHRQTDRQPGRGGREVGREGGGSRNGWYLKGRERGDGILSFPIVTLTDSLSLSLLPLSPLPPLTPSLPFLPLRPPLFLPPLSLLQEGYHSWRPKEKVLLDSNNNENSVPKDFDTVVDSDSNLGARSLSQRQRMAGNAAKHKPDKALRQDSYAYKRPKPHPQLPTKTSTPSPSPSMKTSNQHQRHHQPRKSVTAAPVLGQRREKHQCEISGKEAISALSRAKTRECRQQIAEVYCRHKERTLMPETVPRYCTIKGEYGHLPYLTLLLYTYRLLQTIYHTSHYYYIHRSNYLHRQVGALASQYSNVRVTAWRMSTIWGGASLLTMYLRSMDDLLKMGDWNWDFFINLSAADYPIRTNEQLVGFLTKYRDMNFIKSHGRDNTRFIRKQGLDRLFFECDTHMWRLGDRKIPEGIAVDGGSDWFLLNRMFVDYIINSEDELVVSMKRFYAYTLLPAESFFHTVLENSAHCESMVDNNLRITNWNRKLGCKCQYKHIVDWCGCSPNDFKPPDLPRFQVTHSVHLSAKSTNQTSFALADVFQGYLVRQHASNLATSQLETLETWVSHSNHFTLAPTTNTLNRLQFAEVGTDWDAKERIFRNFGSLLGPTEEPVAMQRWGRGQNVTVTVVWVDPTNVIAATYDILVDGGTEYTHYRPPLSVPLRPGVWTLRVLHHWNLLASTSFVVSPLEYHDQQPIRQEDTVKLHSGPVRNSYMEQSFHGLNPILNLPVHLGQVEEA</sequence>
<organism evidence="21 22">
    <name type="scientific">Hucho hucho</name>
    <name type="common">huchen</name>
    <dbReference type="NCBI Taxonomy" id="62062"/>
    <lineage>
        <taxon>Eukaryota</taxon>
        <taxon>Metazoa</taxon>
        <taxon>Chordata</taxon>
        <taxon>Craniata</taxon>
        <taxon>Vertebrata</taxon>
        <taxon>Euteleostomi</taxon>
        <taxon>Actinopterygii</taxon>
        <taxon>Neopterygii</taxon>
        <taxon>Teleostei</taxon>
        <taxon>Protacanthopterygii</taxon>
        <taxon>Salmoniformes</taxon>
        <taxon>Salmonidae</taxon>
        <taxon>Salmoninae</taxon>
        <taxon>Hucho</taxon>
    </lineage>
</organism>
<dbReference type="InterPro" id="IPR024448">
    <property type="entry name" value="XylT_C"/>
</dbReference>
<feature type="region of interest" description="Disordered" evidence="19">
    <location>
        <begin position="161"/>
        <end position="204"/>
    </location>
</feature>
<evidence type="ECO:0000313" key="21">
    <source>
        <dbReference type="Ensembl" id="ENSHHUP00000068008.1"/>
    </source>
</evidence>
<dbReference type="Pfam" id="PF02485">
    <property type="entry name" value="Branch"/>
    <property type="match status" value="1"/>
</dbReference>
<comment type="subcellular location">
    <subcellularLocation>
        <location evidence="2">Golgi apparatus membrane</location>
        <topology evidence="2">Single-pass type II membrane protein</topology>
    </subcellularLocation>
</comment>
<evidence type="ECO:0000256" key="4">
    <source>
        <dbReference type="ARBA" id="ARBA00005093"/>
    </source>
</evidence>
<dbReference type="GO" id="GO:0000139">
    <property type="term" value="C:Golgi membrane"/>
    <property type="evidence" value="ECO:0007669"/>
    <property type="project" value="UniProtKB-SubCell"/>
</dbReference>
<feature type="domain" description="Xylosyltransferase C-terminal" evidence="20">
    <location>
        <begin position="532"/>
        <end position="641"/>
    </location>
</feature>
<evidence type="ECO:0000256" key="11">
    <source>
        <dbReference type="ARBA" id="ARBA00022723"/>
    </source>
</evidence>
<dbReference type="Proteomes" id="UP000314982">
    <property type="component" value="Unassembled WGS sequence"/>
</dbReference>
<keyword evidence="10" id="KW-0808">Transferase</keyword>
<comment type="pathway">
    <text evidence="4">Glycan metabolism; heparan sulfate biosynthesis.</text>
</comment>
<reference evidence="21" key="3">
    <citation type="submission" date="2025-09" db="UniProtKB">
        <authorList>
            <consortium name="Ensembl"/>
        </authorList>
    </citation>
    <scope>IDENTIFICATION</scope>
</reference>
<evidence type="ECO:0000256" key="2">
    <source>
        <dbReference type="ARBA" id="ARBA00004323"/>
    </source>
</evidence>
<evidence type="ECO:0000256" key="19">
    <source>
        <dbReference type="SAM" id="MobiDB-lite"/>
    </source>
</evidence>
<comment type="cofactor">
    <cofactor evidence="1">
        <name>a divalent metal cation</name>
        <dbReference type="ChEBI" id="CHEBI:60240"/>
    </cofactor>
</comment>
<dbReference type="GO" id="GO:0046872">
    <property type="term" value="F:metal ion binding"/>
    <property type="evidence" value="ECO:0007669"/>
    <property type="project" value="UniProtKB-KW"/>
</dbReference>
<dbReference type="EC" id="2.4.2.26" evidence="7"/>
<protein>
    <recommendedName>
        <fullName evidence="8">Xylosyltransferase 1</fullName>
        <ecNumber evidence="7">2.4.2.26</ecNumber>
    </recommendedName>
    <alternativeName>
        <fullName evidence="16">Peptide O-xylosyltransferase 1</fullName>
    </alternativeName>
    <alternativeName>
        <fullName evidence="17">Xylosyltransferase I</fullName>
    </alternativeName>
</protein>
<dbReference type="Pfam" id="PF12529">
    <property type="entry name" value="Xylo_C"/>
    <property type="match status" value="1"/>
</dbReference>
<dbReference type="PANTHER" id="PTHR46025:SF2">
    <property type="entry name" value="XYLOSYLTRANSFERASE 1"/>
    <property type="match status" value="1"/>
</dbReference>
<evidence type="ECO:0000256" key="13">
    <source>
        <dbReference type="ARBA" id="ARBA00023136"/>
    </source>
</evidence>
<feature type="compositionally biased region" description="Low complexity" evidence="19">
    <location>
        <begin position="172"/>
        <end position="187"/>
    </location>
</feature>
<keyword evidence="13" id="KW-0472">Membrane</keyword>
<evidence type="ECO:0000313" key="22">
    <source>
        <dbReference type="Proteomes" id="UP000314982"/>
    </source>
</evidence>
<evidence type="ECO:0000256" key="14">
    <source>
        <dbReference type="ARBA" id="ARBA00023157"/>
    </source>
</evidence>
<evidence type="ECO:0000256" key="12">
    <source>
        <dbReference type="ARBA" id="ARBA00023034"/>
    </source>
</evidence>
<feature type="region of interest" description="Disordered" evidence="19">
    <location>
        <begin position="1"/>
        <end position="38"/>
    </location>
</feature>
<evidence type="ECO:0000256" key="5">
    <source>
        <dbReference type="ARBA" id="ARBA00010195"/>
    </source>
</evidence>
<dbReference type="GO" id="GO:0050650">
    <property type="term" value="P:chondroitin sulfate proteoglycan biosynthetic process"/>
    <property type="evidence" value="ECO:0007669"/>
    <property type="project" value="TreeGrafter"/>
</dbReference>
<dbReference type="PANTHER" id="PTHR46025">
    <property type="entry name" value="XYLOSYLTRANSFERASE OXT"/>
    <property type="match status" value="1"/>
</dbReference>
<evidence type="ECO:0000256" key="8">
    <source>
        <dbReference type="ARBA" id="ARBA00015604"/>
    </source>
</evidence>
<proteinExistence type="inferred from homology"/>
<dbReference type="UniPathway" id="UPA00755"/>
<dbReference type="STRING" id="62062.ENSHHUP00000068008"/>
<keyword evidence="9" id="KW-0328">Glycosyltransferase</keyword>
<evidence type="ECO:0000256" key="7">
    <source>
        <dbReference type="ARBA" id="ARBA00011972"/>
    </source>
</evidence>
<evidence type="ECO:0000256" key="15">
    <source>
        <dbReference type="ARBA" id="ARBA00023180"/>
    </source>
</evidence>
<comment type="subunit">
    <text evidence="6">Monomer.</text>
</comment>
<feature type="compositionally biased region" description="Polar residues" evidence="19">
    <location>
        <begin position="1"/>
        <end position="11"/>
    </location>
</feature>
<accession>A0A4W5Q0Q9</accession>
<reference evidence="22" key="1">
    <citation type="submission" date="2018-06" db="EMBL/GenBank/DDBJ databases">
        <title>Genome assembly of Danube salmon.</title>
        <authorList>
            <person name="Macqueen D.J."/>
            <person name="Gundappa M.K."/>
        </authorList>
    </citation>
    <scope>NUCLEOTIDE SEQUENCE [LARGE SCALE GENOMIC DNA]</scope>
</reference>
<dbReference type="Ensembl" id="ENSHHUT00000070292.1">
    <property type="protein sequence ID" value="ENSHHUP00000068008.1"/>
    <property type="gene ID" value="ENSHHUG00000040021.1"/>
</dbReference>
<evidence type="ECO:0000256" key="10">
    <source>
        <dbReference type="ARBA" id="ARBA00022679"/>
    </source>
</evidence>
<evidence type="ECO:0000256" key="1">
    <source>
        <dbReference type="ARBA" id="ARBA00001968"/>
    </source>
</evidence>
<keyword evidence="12" id="KW-0333">Golgi apparatus</keyword>
<dbReference type="GO" id="GO:0015012">
    <property type="term" value="P:heparan sulfate proteoglycan biosynthetic process"/>
    <property type="evidence" value="ECO:0007669"/>
    <property type="project" value="UniProtKB-UniPathway"/>
</dbReference>
<feature type="region of interest" description="Disordered" evidence="19">
    <location>
        <begin position="137"/>
        <end position="156"/>
    </location>
</feature>
<evidence type="ECO:0000256" key="16">
    <source>
        <dbReference type="ARBA" id="ARBA00030536"/>
    </source>
</evidence>
<keyword evidence="14" id="KW-1015">Disulfide bond</keyword>
<reference evidence="21" key="2">
    <citation type="submission" date="2025-08" db="UniProtKB">
        <authorList>
            <consortium name="Ensembl"/>
        </authorList>
    </citation>
    <scope>IDENTIFICATION</scope>
</reference>
<feature type="compositionally biased region" description="Basic and acidic residues" evidence="19">
    <location>
        <begin position="12"/>
        <end position="27"/>
    </location>
</feature>
<comment type="similarity">
    <text evidence="5">Belongs to the glycosyltransferase 14 family. XylT subfamily.</text>
</comment>
<dbReference type="GeneTree" id="ENSGT00940000157381"/>
<keyword evidence="11" id="KW-0479">Metal-binding</keyword>
<name>A0A4W5Q0Q9_9TELE</name>
<evidence type="ECO:0000256" key="18">
    <source>
        <dbReference type="ARBA" id="ARBA00047847"/>
    </source>
</evidence>
<evidence type="ECO:0000259" key="20">
    <source>
        <dbReference type="Pfam" id="PF12529"/>
    </source>
</evidence>
<dbReference type="InterPro" id="IPR003406">
    <property type="entry name" value="Glyco_trans_14"/>
</dbReference>
<evidence type="ECO:0000256" key="9">
    <source>
        <dbReference type="ARBA" id="ARBA00022676"/>
    </source>
</evidence>
<comment type="catalytic activity">
    <reaction evidence="18">
        <text>UDP-alpha-D-xylose + L-seryl-[protein] = 3-O-(beta-D-xylosyl)-L-seryl-[protein] + UDP + H(+)</text>
        <dbReference type="Rhea" id="RHEA:50192"/>
        <dbReference type="Rhea" id="RHEA-COMP:9863"/>
        <dbReference type="Rhea" id="RHEA-COMP:12567"/>
        <dbReference type="ChEBI" id="CHEBI:15378"/>
        <dbReference type="ChEBI" id="CHEBI:29999"/>
        <dbReference type="ChEBI" id="CHEBI:57632"/>
        <dbReference type="ChEBI" id="CHEBI:58223"/>
        <dbReference type="ChEBI" id="CHEBI:132085"/>
        <dbReference type="EC" id="2.4.2.26"/>
    </reaction>
</comment>
<evidence type="ECO:0000256" key="6">
    <source>
        <dbReference type="ARBA" id="ARBA00011245"/>
    </source>
</evidence>